<dbReference type="EMBL" id="CP116805">
    <property type="protein sequence ID" value="WCL54537.1"/>
    <property type="molecule type" value="Genomic_DNA"/>
</dbReference>
<evidence type="ECO:0000256" key="1">
    <source>
        <dbReference type="SAM" id="Phobius"/>
    </source>
</evidence>
<evidence type="ECO:0000313" key="3">
    <source>
        <dbReference type="Proteomes" id="UP001217500"/>
    </source>
</evidence>
<name>A0AAE9XP07_9PROT</name>
<gene>
    <name evidence="2" type="ORF">PH603_02040</name>
</gene>
<keyword evidence="1" id="KW-0812">Transmembrane</keyword>
<accession>A0AAE9XP07</accession>
<feature type="transmembrane region" description="Helical" evidence="1">
    <location>
        <begin position="93"/>
        <end position="114"/>
    </location>
</feature>
<feature type="transmembrane region" description="Helical" evidence="1">
    <location>
        <begin position="6"/>
        <end position="27"/>
    </location>
</feature>
<dbReference type="AlphaFoldDB" id="A0AAE9XP07"/>
<organism evidence="2 3">
    <name type="scientific">Gimibacter soli</name>
    <dbReference type="NCBI Taxonomy" id="3024400"/>
    <lineage>
        <taxon>Bacteria</taxon>
        <taxon>Pseudomonadati</taxon>
        <taxon>Pseudomonadota</taxon>
        <taxon>Alphaproteobacteria</taxon>
        <taxon>Kordiimonadales</taxon>
        <taxon>Temperatibacteraceae</taxon>
        <taxon>Gimibacter</taxon>
    </lineage>
</organism>
<feature type="transmembrane region" description="Helical" evidence="1">
    <location>
        <begin position="126"/>
        <end position="145"/>
    </location>
</feature>
<keyword evidence="3" id="KW-1185">Reference proteome</keyword>
<reference evidence="2" key="1">
    <citation type="submission" date="2023-01" db="EMBL/GenBank/DDBJ databases">
        <title>The genome sequence of Kordiimonadaceae bacterium 6D33.</title>
        <authorList>
            <person name="Liu Y."/>
        </authorList>
    </citation>
    <scope>NUCLEOTIDE SEQUENCE</scope>
    <source>
        <strain evidence="2">6D33</strain>
    </source>
</reference>
<dbReference type="RefSeq" id="WP_289504256.1">
    <property type="nucleotide sequence ID" value="NZ_CP116805.1"/>
</dbReference>
<protein>
    <recommendedName>
        <fullName evidence="4">DUF2306 domain-containing protein</fullName>
    </recommendedName>
</protein>
<dbReference type="KEGG" id="gso:PH603_02040"/>
<evidence type="ECO:0008006" key="4">
    <source>
        <dbReference type="Google" id="ProtNLM"/>
    </source>
</evidence>
<evidence type="ECO:0000313" key="2">
    <source>
        <dbReference type="EMBL" id="WCL54537.1"/>
    </source>
</evidence>
<feature type="transmembrane region" description="Helical" evidence="1">
    <location>
        <begin position="34"/>
        <end position="54"/>
    </location>
</feature>
<keyword evidence="1" id="KW-0472">Membrane</keyword>
<feature type="transmembrane region" description="Helical" evidence="1">
    <location>
        <begin position="60"/>
        <end position="81"/>
    </location>
</feature>
<keyword evidence="1" id="KW-1133">Transmembrane helix</keyword>
<dbReference type="Proteomes" id="UP001217500">
    <property type="component" value="Chromosome"/>
</dbReference>
<sequence length="162" mass="17836">MSPFAIMHVSAVFVSYASAIGIAFAPIGSRGHKLWGRAYAGGMLTTALSGFGMYNFGGPSMFHVFSIVTITGITLGLRSIWKFSKTRDKKYLAGHYFHMAYSFMGLNMAAAGQALRLFDFSSFNTYLAAMSICFFLIGIAARVLIRGWFRTRIAPRFGIRLA</sequence>
<proteinExistence type="predicted"/>